<dbReference type="InterPro" id="IPR011051">
    <property type="entry name" value="RmlC_Cupin_sf"/>
</dbReference>
<dbReference type="SMART" id="SM00342">
    <property type="entry name" value="HTH_ARAC"/>
    <property type="match status" value="1"/>
</dbReference>
<dbReference type="Gene3D" id="1.10.10.60">
    <property type="entry name" value="Homeodomain-like"/>
    <property type="match status" value="2"/>
</dbReference>
<evidence type="ECO:0000256" key="3">
    <source>
        <dbReference type="ARBA" id="ARBA00023125"/>
    </source>
</evidence>
<dbReference type="PANTHER" id="PTHR11019:SF159">
    <property type="entry name" value="TRANSCRIPTIONAL REGULATOR-RELATED"/>
    <property type="match status" value="1"/>
</dbReference>
<evidence type="ECO:0000256" key="1">
    <source>
        <dbReference type="ARBA" id="ARBA00022491"/>
    </source>
</evidence>
<dbReference type="CDD" id="cd06124">
    <property type="entry name" value="cupin_NimR-like_N"/>
    <property type="match status" value="1"/>
</dbReference>
<dbReference type="InterPro" id="IPR003313">
    <property type="entry name" value="AraC-bd"/>
</dbReference>
<dbReference type="AlphaFoldDB" id="A0A2S9IXU6"/>
<keyword evidence="5" id="KW-0804">Transcription</keyword>
<proteinExistence type="predicted"/>
<keyword evidence="4" id="KW-0010">Activator</keyword>
<dbReference type="GO" id="GO:0003700">
    <property type="term" value="F:DNA-binding transcription factor activity"/>
    <property type="evidence" value="ECO:0007669"/>
    <property type="project" value="InterPro"/>
</dbReference>
<accession>A0A2S9IXU6</accession>
<dbReference type="FunFam" id="1.10.10.60:FF:000132">
    <property type="entry name" value="AraC family transcriptional regulator"/>
    <property type="match status" value="1"/>
</dbReference>
<keyword evidence="2" id="KW-0805">Transcription regulation</keyword>
<reference evidence="7 8" key="1">
    <citation type="submission" date="2018-02" db="EMBL/GenBank/DDBJ databases">
        <title>The draft genome of Phyllobacterium sp. 1N-3.</title>
        <authorList>
            <person name="Liu L."/>
            <person name="Li L."/>
            <person name="Zhang X."/>
            <person name="Wang T."/>
            <person name="Liang L."/>
        </authorList>
    </citation>
    <scope>NUCLEOTIDE SEQUENCE [LARGE SCALE GENOMIC DNA]</scope>
    <source>
        <strain evidence="7 8">1N-3</strain>
    </source>
</reference>
<dbReference type="SUPFAM" id="SSF46689">
    <property type="entry name" value="Homeodomain-like"/>
    <property type="match status" value="1"/>
</dbReference>
<organism evidence="7 8">
    <name type="scientific">Phyllobacterium phragmitis</name>
    <dbReference type="NCBI Taxonomy" id="2670329"/>
    <lineage>
        <taxon>Bacteria</taxon>
        <taxon>Pseudomonadati</taxon>
        <taxon>Pseudomonadota</taxon>
        <taxon>Alphaproteobacteria</taxon>
        <taxon>Hyphomicrobiales</taxon>
        <taxon>Phyllobacteriaceae</taxon>
        <taxon>Phyllobacterium</taxon>
    </lineage>
</organism>
<protein>
    <submittedName>
        <fullName evidence="7">AraC family transcriptional regulator</fullName>
    </submittedName>
</protein>
<evidence type="ECO:0000256" key="2">
    <source>
        <dbReference type="ARBA" id="ARBA00023015"/>
    </source>
</evidence>
<name>A0A2S9IXU6_9HYPH</name>
<dbReference type="PANTHER" id="PTHR11019">
    <property type="entry name" value="HTH-TYPE TRANSCRIPTIONAL REGULATOR NIMR"/>
    <property type="match status" value="1"/>
</dbReference>
<sequence>MPEQTASDRIVVVSQDAHCFASGRHTHEQAQLIYAISGVVSVTTTDGTWVVPPSRAVWVPAGIGHETKSHATVQFRALLIDPADVKGLPGVCAVVEVRPLLRELILRLAALAERPGSADLGRVVTLLLLLELSFPPVEPLNLPTPQHAQLARLCEWIQSDPVRAVSLEEAASALHMSRSSFMRLFKRETGMSFAHWRQQARLLGALSLLADGQSILNVALACGYDSPSAFSAMFRRSLGRSPSEYFARPAGDQGSDPVLVRRR</sequence>
<dbReference type="SUPFAM" id="SSF51182">
    <property type="entry name" value="RmlC-like cupins"/>
    <property type="match status" value="1"/>
</dbReference>
<evidence type="ECO:0000256" key="5">
    <source>
        <dbReference type="ARBA" id="ARBA00023163"/>
    </source>
</evidence>
<dbReference type="EMBL" id="PVBR01000002">
    <property type="protein sequence ID" value="PRD45356.1"/>
    <property type="molecule type" value="Genomic_DNA"/>
</dbReference>
<evidence type="ECO:0000259" key="6">
    <source>
        <dbReference type="PROSITE" id="PS01124"/>
    </source>
</evidence>
<dbReference type="InterPro" id="IPR009057">
    <property type="entry name" value="Homeodomain-like_sf"/>
</dbReference>
<dbReference type="RefSeq" id="WP_105740609.1">
    <property type="nucleotide sequence ID" value="NZ_PVBR01000002.1"/>
</dbReference>
<gene>
    <name evidence="7" type="ORF">C5748_03975</name>
</gene>
<feature type="domain" description="HTH araC/xylS-type" evidence="6">
    <location>
        <begin position="151"/>
        <end position="248"/>
    </location>
</feature>
<dbReference type="InterPro" id="IPR018060">
    <property type="entry name" value="HTH_AraC"/>
</dbReference>
<evidence type="ECO:0000313" key="8">
    <source>
        <dbReference type="Proteomes" id="UP000239434"/>
    </source>
</evidence>
<dbReference type="PROSITE" id="PS00041">
    <property type="entry name" value="HTH_ARAC_FAMILY_1"/>
    <property type="match status" value="1"/>
</dbReference>
<dbReference type="Pfam" id="PF02311">
    <property type="entry name" value="AraC_binding"/>
    <property type="match status" value="1"/>
</dbReference>
<keyword evidence="8" id="KW-1185">Reference proteome</keyword>
<dbReference type="InterPro" id="IPR020449">
    <property type="entry name" value="Tscrpt_reg_AraC-type_HTH"/>
</dbReference>
<dbReference type="GO" id="GO:0043565">
    <property type="term" value="F:sequence-specific DNA binding"/>
    <property type="evidence" value="ECO:0007669"/>
    <property type="project" value="InterPro"/>
</dbReference>
<dbReference type="PROSITE" id="PS01124">
    <property type="entry name" value="HTH_ARAC_FAMILY_2"/>
    <property type="match status" value="1"/>
</dbReference>
<dbReference type="InterPro" id="IPR018062">
    <property type="entry name" value="HTH_AraC-typ_CS"/>
</dbReference>
<dbReference type="InterPro" id="IPR014710">
    <property type="entry name" value="RmlC-like_jellyroll"/>
</dbReference>
<evidence type="ECO:0000313" key="7">
    <source>
        <dbReference type="EMBL" id="PRD45356.1"/>
    </source>
</evidence>
<dbReference type="PRINTS" id="PR00032">
    <property type="entry name" value="HTHARAC"/>
</dbReference>
<evidence type="ECO:0000256" key="4">
    <source>
        <dbReference type="ARBA" id="ARBA00023159"/>
    </source>
</evidence>
<keyword evidence="3" id="KW-0238">DNA-binding</keyword>
<dbReference type="Gene3D" id="2.60.120.10">
    <property type="entry name" value="Jelly Rolls"/>
    <property type="match status" value="1"/>
</dbReference>
<dbReference type="Proteomes" id="UP000239434">
    <property type="component" value="Unassembled WGS sequence"/>
</dbReference>
<comment type="caution">
    <text evidence="7">The sequence shown here is derived from an EMBL/GenBank/DDBJ whole genome shotgun (WGS) entry which is preliminary data.</text>
</comment>
<keyword evidence="1" id="KW-0678">Repressor</keyword>
<dbReference type="Pfam" id="PF12833">
    <property type="entry name" value="HTH_18"/>
    <property type="match status" value="1"/>
</dbReference>